<evidence type="ECO:0008006" key="3">
    <source>
        <dbReference type="Google" id="ProtNLM"/>
    </source>
</evidence>
<dbReference type="PANTHER" id="PTHR47510">
    <property type="entry name" value="REVERSE TRANSCRIPTASE DOMAIN-CONTAINING PROTEIN"/>
    <property type="match status" value="1"/>
</dbReference>
<dbReference type="AlphaFoldDB" id="A0AAD8Z214"/>
<evidence type="ECO:0000313" key="1">
    <source>
        <dbReference type="EMBL" id="KAK1790106.1"/>
    </source>
</evidence>
<comment type="caution">
    <text evidence="1">The sequence shown here is derived from an EMBL/GenBank/DDBJ whole genome shotgun (WGS) entry which is preliminary data.</text>
</comment>
<dbReference type="Proteomes" id="UP001239994">
    <property type="component" value="Unassembled WGS sequence"/>
</dbReference>
<dbReference type="InterPro" id="IPR036691">
    <property type="entry name" value="Endo/exonu/phosph_ase_sf"/>
</dbReference>
<gene>
    <name evidence="1" type="ORF">P4O66_002409</name>
</gene>
<dbReference type="SUPFAM" id="SSF56219">
    <property type="entry name" value="DNase I-like"/>
    <property type="match status" value="1"/>
</dbReference>
<dbReference type="Gene3D" id="3.60.10.10">
    <property type="entry name" value="Endonuclease/exonuclease/phosphatase"/>
    <property type="match status" value="1"/>
</dbReference>
<protein>
    <recommendedName>
        <fullName evidence="3">Endonuclease/exonuclease/phosphatase domain-containing protein</fullName>
    </recommendedName>
</protein>
<name>A0AAD8Z214_9TELE</name>
<accession>A0AAD8Z214</accession>
<reference evidence="1" key="1">
    <citation type="submission" date="2023-03" db="EMBL/GenBank/DDBJ databases">
        <title>Electrophorus voltai genome.</title>
        <authorList>
            <person name="Bian C."/>
        </authorList>
    </citation>
    <scope>NUCLEOTIDE SEQUENCE</scope>
    <source>
        <strain evidence="1">CB-2022</strain>
        <tissue evidence="1">Muscle</tissue>
    </source>
</reference>
<dbReference type="EMBL" id="JAROKS010000021">
    <property type="protein sequence ID" value="KAK1790106.1"/>
    <property type="molecule type" value="Genomic_DNA"/>
</dbReference>
<evidence type="ECO:0000313" key="2">
    <source>
        <dbReference type="Proteomes" id="UP001239994"/>
    </source>
</evidence>
<proteinExistence type="predicted"/>
<dbReference type="PANTHER" id="PTHR47510:SF3">
    <property type="entry name" value="ENDO_EXONUCLEASE_PHOSPHATASE DOMAIN-CONTAINING PROTEIN"/>
    <property type="match status" value="1"/>
</dbReference>
<organism evidence="1 2">
    <name type="scientific">Electrophorus voltai</name>
    <dbReference type="NCBI Taxonomy" id="2609070"/>
    <lineage>
        <taxon>Eukaryota</taxon>
        <taxon>Metazoa</taxon>
        <taxon>Chordata</taxon>
        <taxon>Craniata</taxon>
        <taxon>Vertebrata</taxon>
        <taxon>Euteleostomi</taxon>
        <taxon>Actinopterygii</taxon>
        <taxon>Neopterygii</taxon>
        <taxon>Teleostei</taxon>
        <taxon>Ostariophysi</taxon>
        <taxon>Gymnotiformes</taxon>
        <taxon>Gymnotoidei</taxon>
        <taxon>Gymnotidae</taxon>
        <taxon>Electrophorus</taxon>
    </lineage>
</organism>
<sequence length="437" mass="48975">MVNNSWCNNANVVTLAHSCSPNLELLALKLRLFYLPREFTSVIFNTVYIPPQANMDTALCELHEALTQFQTQHRDPALIVVGDFNRDFNLKRAVPNLYQHVTFPTRGNRTLDHCYTPYKDSYKAQAHPPFGKSDHAAIFLIPKYKQRLKREAPVQREVVRWTDQSVAALQDALDDADWDMFRRSTDDVSEFTEAVVGFIGKLVDDTIPRTTIKKFPNQKPWVDRTIREALNSRTAAYNAGIISGNMDEYKSAAYGVRRAVREAKRRYGKKLETQFQQSGSRSLWQGLRTITDYRSPPSGLMSADESLANELNTFFARFEATSSSANANGASANGTIGAANGACAGPTIEQRPLIFTESDVRRVFKRVNTRKAMGPDGICGRVLKACADQLAPVFTDIFNLSLTLGIVPSSFKRSTIVHVPKKPRPSDLNDYRPVSLT</sequence>
<keyword evidence="2" id="KW-1185">Reference proteome</keyword>